<evidence type="ECO:0000256" key="1">
    <source>
        <dbReference type="ARBA" id="ARBA00023015"/>
    </source>
</evidence>
<dbReference type="SUPFAM" id="SSF46689">
    <property type="entry name" value="Homeodomain-like"/>
    <property type="match status" value="1"/>
</dbReference>
<comment type="caution">
    <text evidence="4">The sequence shown here is derived from an EMBL/GenBank/DDBJ whole genome shotgun (WGS) entry which is preliminary data.</text>
</comment>
<evidence type="ECO:0000256" key="3">
    <source>
        <dbReference type="ARBA" id="ARBA00023242"/>
    </source>
</evidence>
<dbReference type="PANTHER" id="PTHR43952:SF75">
    <property type="entry name" value="PROTEIN RADIALIS-LIKE 6"/>
    <property type="match status" value="1"/>
</dbReference>
<dbReference type="Proteomes" id="UP001280121">
    <property type="component" value="Unassembled WGS sequence"/>
</dbReference>
<dbReference type="GO" id="GO:0003700">
    <property type="term" value="F:DNA-binding transcription factor activity"/>
    <property type="evidence" value="ECO:0007669"/>
    <property type="project" value="InterPro"/>
</dbReference>
<proteinExistence type="predicted"/>
<dbReference type="PANTHER" id="PTHR43952">
    <property type="entry name" value="MYB FAMILY TRANSCRIPTION FACTOR-RELATED"/>
    <property type="match status" value="1"/>
</dbReference>
<evidence type="ECO:0000313" key="4">
    <source>
        <dbReference type="EMBL" id="KAK2642592.1"/>
    </source>
</evidence>
<evidence type="ECO:0000256" key="2">
    <source>
        <dbReference type="ARBA" id="ARBA00023163"/>
    </source>
</evidence>
<organism evidence="4 5">
    <name type="scientific">Dipteronia dyeriana</name>
    <dbReference type="NCBI Taxonomy" id="168575"/>
    <lineage>
        <taxon>Eukaryota</taxon>
        <taxon>Viridiplantae</taxon>
        <taxon>Streptophyta</taxon>
        <taxon>Embryophyta</taxon>
        <taxon>Tracheophyta</taxon>
        <taxon>Spermatophyta</taxon>
        <taxon>Magnoliopsida</taxon>
        <taxon>eudicotyledons</taxon>
        <taxon>Gunneridae</taxon>
        <taxon>Pentapetalae</taxon>
        <taxon>rosids</taxon>
        <taxon>malvids</taxon>
        <taxon>Sapindales</taxon>
        <taxon>Sapindaceae</taxon>
        <taxon>Hippocastanoideae</taxon>
        <taxon>Acereae</taxon>
        <taxon>Dipteronia</taxon>
    </lineage>
</organism>
<dbReference type="AlphaFoldDB" id="A0AAD9TUS6"/>
<gene>
    <name evidence="4" type="ORF">Ddye_024355</name>
</gene>
<accession>A0AAD9TUS6</accession>
<reference evidence="4" key="1">
    <citation type="journal article" date="2023" name="Plant J.">
        <title>Genome sequences and population genomics provide insights into the demographic history, inbreeding, and mutation load of two 'living fossil' tree species of Dipteronia.</title>
        <authorList>
            <person name="Feng Y."/>
            <person name="Comes H.P."/>
            <person name="Chen J."/>
            <person name="Zhu S."/>
            <person name="Lu R."/>
            <person name="Zhang X."/>
            <person name="Li P."/>
            <person name="Qiu J."/>
            <person name="Olsen K.M."/>
            <person name="Qiu Y."/>
        </authorList>
    </citation>
    <scope>NUCLEOTIDE SEQUENCE</scope>
    <source>
        <strain evidence="4">KIB01</strain>
    </source>
</reference>
<protein>
    <recommendedName>
        <fullName evidence="6">RADIALIS-like protein</fullName>
    </recommendedName>
</protein>
<keyword evidence="3" id="KW-0539">Nucleus</keyword>
<evidence type="ECO:0000313" key="5">
    <source>
        <dbReference type="Proteomes" id="UP001280121"/>
    </source>
</evidence>
<sequence>MVSELTLIGEENKAFEKALAIYSDKEMTEERWHNIVAAIGGGKTLEEVRKHYEKSLWRI</sequence>
<dbReference type="Gene3D" id="1.10.10.60">
    <property type="entry name" value="Homeodomain-like"/>
    <property type="match status" value="1"/>
</dbReference>
<dbReference type="EMBL" id="JANJYI010000007">
    <property type="protein sequence ID" value="KAK2642592.1"/>
    <property type="molecule type" value="Genomic_DNA"/>
</dbReference>
<dbReference type="InterPro" id="IPR044636">
    <property type="entry name" value="RADIALIS-like"/>
</dbReference>
<evidence type="ECO:0008006" key="6">
    <source>
        <dbReference type="Google" id="ProtNLM"/>
    </source>
</evidence>
<keyword evidence="2" id="KW-0804">Transcription</keyword>
<dbReference type="InterPro" id="IPR009057">
    <property type="entry name" value="Homeodomain-like_sf"/>
</dbReference>
<keyword evidence="1" id="KW-0805">Transcription regulation</keyword>
<name>A0AAD9TUS6_9ROSI</name>
<keyword evidence="5" id="KW-1185">Reference proteome</keyword>